<evidence type="ECO:0000256" key="3">
    <source>
        <dbReference type="ARBA" id="ARBA00022687"/>
    </source>
</evidence>
<evidence type="ECO:0000259" key="7">
    <source>
        <dbReference type="PROSITE" id="PS50841"/>
    </source>
</evidence>
<dbReference type="InterPro" id="IPR024066">
    <property type="entry name" value="RGS_subdom1/3"/>
</dbReference>
<organism evidence="8 9">
    <name type="scientific">Mizuhopecten yessoensis</name>
    <name type="common">Japanese scallop</name>
    <name type="synonym">Patinopecten yessoensis</name>
    <dbReference type="NCBI Taxonomy" id="6573"/>
    <lineage>
        <taxon>Eukaryota</taxon>
        <taxon>Metazoa</taxon>
        <taxon>Spiralia</taxon>
        <taxon>Lophotrochozoa</taxon>
        <taxon>Mollusca</taxon>
        <taxon>Bivalvia</taxon>
        <taxon>Autobranchia</taxon>
        <taxon>Pteriomorphia</taxon>
        <taxon>Pectinida</taxon>
        <taxon>Pectinoidea</taxon>
        <taxon>Pectinidae</taxon>
        <taxon>Mizuhopecten</taxon>
    </lineage>
</organism>
<feature type="compositionally biased region" description="Low complexity" evidence="5">
    <location>
        <begin position="895"/>
        <end position="917"/>
    </location>
</feature>
<dbReference type="STRING" id="6573.A0A210QCS2"/>
<dbReference type="SUPFAM" id="SSF48097">
    <property type="entry name" value="Regulator of G-protein signaling, RGS"/>
    <property type="match status" value="1"/>
</dbReference>
<dbReference type="GO" id="GO:0005737">
    <property type="term" value="C:cytoplasm"/>
    <property type="evidence" value="ECO:0007669"/>
    <property type="project" value="UniProtKB-SubCell"/>
</dbReference>
<dbReference type="InterPro" id="IPR044926">
    <property type="entry name" value="RGS_subdomain_2"/>
</dbReference>
<dbReference type="GO" id="GO:0008013">
    <property type="term" value="F:beta-catenin binding"/>
    <property type="evidence" value="ECO:0007669"/>
    <property type="project" value="TreeGrafter"/>
</dbReference>
<feature type="compositionally biased region" description="Polar residues" evidence="5">
    <location>
        <begin position="252"/>
        <end position="264"/>
    </location>
</feature>
<feature type="region of interest" description="Disordered" evidence="5">
    <location>
        <begin position="881"/>
        <end position="917"/>
    </location>
</feature>
<feature type="region of interest" description="Disordered" evidence="5">
    <location>
        <begin position="649"/>
        <end position="692"/>
    </location>
</feature>
<feature type="compositionally biased region" description="Polar residues" evidence="5">
    <location>
        <begin position="543"/>
        <end position="560"/>
    </location>
</feature>
<evidence type="ECO:0000259" key="6">
    <source>
        <dbReference type="PROSITE" id="PS50132"/>
    </source>
</evidence>
<dbReference type="EMBL" id="NEDP02004182">
    <property type="protein sequence ID" value="OWF46510.1"/>
    <property type="molecule type" value="Genomic_DNA"/>
</dbReference>
<feature type="domain" description="DIX" evidence="7">
    <location>
        <begin position="922"/>
        <end position="1004"/>
    </location>
</feature>
<feature type="domain" description="RGS" evidence="6">
    <location>
        <begin position="127"/>
        <end position="245"/>
    </location>
</feature>
<feature type="compositionally biased region" description="Polar residues" evidence="5">
    <location>
        <begin position="653"/>
        <end position="666"/>
    </location>
</feature>
<dbReference type="SMART" id="SM00021">
    <property type="entry name" value="DAX"/>
    <property type="match status" value="1"/>
</dbReference>
<dbReference type="PANTHER" id="PTHR46102">
    <property type="entry name" value="AXIN"/>
    <property type="match status" value="1"/>
</dbReference>
<dbReference type="GO" id="GO:0030877">
    <property type="term" value="C:beta-catenin destruction complex"/>
    <property type="evidence" value="ECO:0007669"/>
    <property type="project" value="TreeGrafter"/>
</dbReference>
<dbReference type="GO" id="GO:0060090">
    <property type="term" value="F:molecular adaptor activity"/>
    <property type="evidence" value="ECO:0007669"/>
    <property type="project" value="TreeGrafter"/>
</dbReference>
<gene>
    <name evidence="8" type="ORF">KP79_PYT05254</name>
</gene>
<dbReference type="InterPro" id="IPR016137">
    <property type="entry name" value="RGS"/>
</dbReference>
<sequence length="1004" mass="110788">MTSKVHQFLNESGGSNFTESAIRPPVYGEENELVSNGGVSTRSSGSHKSQLSNKSQTSSKSMGSNRGDSPAVTPRRSNKDKSAQSMSVSCIDDDEMAPLGFEPEGSASSSPPFNENSTPSFMKWAENLNYLLEDLQGVEQFRNFLDQEGLGSYAVEFWFACQGLKKKNSGESIANVIRVIHKKYIKSDKLPCISEATKRDIHEKLQRRVDLNRDIFDEAQTEVEQDMRNNTYPLFIKSDLYVQYVQKGGESPKSSNTSSGSITRPVSVGPLPPLMEDQELQTNGTHLSSSVCGPPISGKCSNVSRSSQGESSGAKKHSSEAFSSFPVPFAPQRSVAHPYHVSYAPVSAQDSEIQSLSSDALTDDTRSIDSSVDNDKMWKRQRRAMRKRAEQNRESGIHQQFIPRTQRAPKDSNIAEVNPKKFAALLMEKLERVLKEREKEEKLHASMSRILESDLEEVDRSMLNRTVDRSVDRLERLDRSIDRSIDRSMDRSIDRLDRSLDRSAMLRNTSSATSMPLMTSAVIMDDDNPNSILEDHVSRIWESSAQQTPTRSPGQQSPSLKRSAADRKSSANPNQTMPLPNTLPSAVHNKSFHKKRPDYHSSFDSGMGEEKPNVETHRHIHHHHHHHHSRDPKSKTYIEIEAQQHVSCWPGDANSSARGQGSGNSETTDRGRTTRRANRKHSDTSSNIDSGISMIESISPMAVPNAMDPSTEKVLSWMRDNSWDSEHVSSGATGSTDTERTGGSHKRFRSGTATSTPTPHKQGSNKKSTGHGSSRSASVERTGMLQPWTAIAGQALPTQPFVQDPSMPLPTPPNTTVQLEEAKRRLEESHIVPVKSKSFTGVPSKEKKGAMFMSQNMSAARPSLPTTRTVPSDLDLSAAEATVASNSTEKKGSKKSSSSSANTSGSAPSGANASTPGATADGGEVIIGYFFCGEPIPYRHTVHGTHVTLAQFKHLIGRRGNFKFFFKRLSNEFESEVVFEEIRDDNEMLPLWEGKVVAKVEKVD</sequence>
<comment type="caution">
    <text evidence="8">The sequence shown here is derived from an EMBL/GenBank/DDBJ whole genome shotgun (WGS) entry which is preliminary data.</text>
</comment>
<dbReference type="PROSITE" id="PS50132">
    <property type="entry name" value="RGS"/>
    <property type="match status" value="1"/>
</dbReference>
<name>A0A210QCS2_MIZYE</name>
<dbReference type="SUPFAM" id="SSF54236">
    <property type="entry name" value="Ubiquitin-like"/>
    <property type="match status" value="1"/>
</dbReference>
<dbReference type="Gene3D" id="2.40.240.130">
    <property type="match status" value="1"/>
</dbReference>
<evidence type="ECO:0000256" key="4">
    <source>
        <dbReference type="PROSITE-ProRule" id="PRU00069"/>
    </source>
</evidence>
<feature type="compositionally biased region" description="Polar residues" evidence="5">
    <location>
        <begin position="106"/>
        <end position="118"/>
    </location>
</feature>
<feature type="region of interest" description="Disordered" evidence="5">
    <location>
        <begin position="543"/>
        <end position="612"/>
    </location>
</feature>
<dbReference type="Pfam" id="PF00615">
    <property type="entry name" value="RGS"/>
    <property type="match status" value="1"/>
</dbReference>
<comment type="subcellular location">
    <subcellularLocation>
        <location evidence="1">Cytoplasm</location>
    </subcellularLocation>
</comment>
<dbReference type="GO" id="GO:0005886">
    <property type="term" value="C:plasma membrane"/>
    <property type="evidence" value="ECO:0007669"/>
    <property type="project" value="TreeGrafter"/>
</dbReference>
<evidence type="ECO:0000313" key="9">
    <source>
        <dbReference type="Proteomes" id="UP000242188"/>
    </source>
</evidence>
<feature type="compositionally biased region" description="Polar residues" evidence="5">
    <location>
        <begin position="751"/>
        <end position="779"/>
    </location>
</feature>
<evidence type="ECO:0000256" key="5">
    <source>
        <dbReference type="SAM" id="MobiDB-lite"/>
    </source>
</evidence>
<dbReference type="GO" id="GO:0016055">
    <property type="term" value="P:Wnt signaling pathway"/>
    <property type="evidence" value="ECO:0007669"/>
    <property type="project" value="UniProtKB-KW"/>
</dbReference>
<proteinExistence type="predicted"/>
<dbReference type="GO" id="GO:0031625">
    <property type="term" value="F:ubiquitin protein ligase binding"/>
    <property type="evidence" value="ECO:0007669"/>
    <property type="project" value="TreeGrafter"/>
</dbReference>
<dbReference type="InterPro" id="IPR029071">
    <property type="entry name" value="Ubiquitin-like_domsf"/>
</dbReference>
<keyword evidence="3 4" id="KW-0879">Wnt signaling pathway</keyword>
<dbReference type="InterPro" id="IPR001158">
    <property type="entry name" value="DIX"/>
</dbReference>
<dbReference type="GO" id="GO:0090090">
    <property type="term" value="P:negative regulation of canonical Wnt signaling pathway"/>
    <property type="evidence" value="ECO:0007669"/>
    <property type="project" value="InterPro"/>
</dbReference>
<evidence type="ECO:0000313" key="8">
    <source>
        <dbReference type="EMBL" id="OWF46510.1"/>
    </source>
</evidence>
<dbReference type="OrthoDB" id="10007451at2759"/>
<dbReference type="Proteomes" id="UP000242188">
    <property type="component" value="Unassembled WGS sequence"/>
</dbReference>
<feature type="region of interest" description="Disordered" evidence="5">
    <location>
        <begin position="1"/>
        <end position="118"/>
    </location>
</feature>
<dbReference type="Pfam" id="PF00778">
    <property type="entry name" value="DIX"/>
    <property type="match status" value="1"/>
</dbReference>
<evidence type="ECO:0000256" key="1">
    <source>
        <dbReference type="ARBA" id="ARBA00004496"/>
    </source>
</evidence>
<dbReference type="GO" id="GO:0048468">
    <property type="term" value="P:cell development"/>
    <property type="evidence" value="ECO:0007669"/>
    <property type="project" value="TreeGrafter"/>
</dbReference>
<evidence type="ECO:0000256" key="2">
    <source>
        <dbReference type="ARBA" id="ARBA00022490"/>
    </source>
</evidence>
<dbReference type="InterPro" id="IPR014936">
    <property type="entry name" value="Axin_b-cat-bd"/>
</dbReference>
<dbReference type="PROSITE" id="PS50841">
    <property type="entry name" value="DIX"/>
    <property type="match status" value="1"/>
</dbReference>
<dbReference type="GO" id="GO:0005634">
    <property type="term" value="C:nucleus"/>
    <property type="evidence" value="ECO:0007669"/>
    <property type="project" value="TreeGrafter"/>
</dbReference>
<dbReference type="PANTHER" id="PTHR46102:SF2">
    <property type="entry name" value="AXIN"/>
    <property type="match status" value="1"/>
</dbReference>
<feature type="compositionally biased region" description="Polar residues" evidence="5">
    <location>
        <begin position="299"/>
        <end position="311"/>
    </location>
</feature>
<dbReference type="InterPro" id="IPR036305">
    <property type="entry name" value="RGS_sf"/>
</dbReference>
<dbReference type="Gene3D" id="1.10.167.10">
    <property type="entry name" value="Regulator of G-protein Signalling 4, domain 2"/>
    <property type="match status" value="1"/>
</dbReference>
<dbReference type="SMART" id="SM00315">
    <property type="entry name" value="RGS"/>
    <property type="match status" value="1"/>
</dbReference>
<dbReference type="AlphaFoldDB" id="A0A210QCS2"/>
<dbReference type="Pfam" id="PF08833">
    <property type="entry name" value="Axin_b-cat_bind"/>
    <property type="match status" value="1"/>
</dbReference>
<keyword evidence="9" id="KW-1185">Reference proteome</keyword>
<keyword evidence="2" id="KW-0963">Cytoplasm</keyword>
<dbReference type="GO" id="GO:0019901">
    <property type="term" value="F:protein kinase binding"/>
    <property type="evidence" value="ECO:0007669"/>
    <property type="project" value="TreeGrafter"/>
</dbReference>
<dbReference type="PRINTS" id="PR01301">
    <property type="entry name" value="RGSPROTEIN"/>
</dbReference>
<feature type="compositionally biased region" description="Polar residues" evidence="5">
    <location>
        <begin position="33"/>
        <end position="67"/>
    </location>
</feature>
<dbReference type="InterPro" id="IPR043581">
    <property type="entry name" value="Axin-like"/>
</dbReference>
<accession>A0A210QCS2</accession>
<dbReference type="Gene3D" id="1.10.196.10">
    <property type="match status" value="1"/>
</dbReference>
<feature type="region of interest" description="Disordered" evidence="5">
    <location>
        <begin position="725"/>
        <end position="780"/>
    </location>
</feature>
<dbReference type="InterPro" id="IPR038207">
    <property type="entry name" value="DIX_dom_sf"/>
</dbReference>
<reference evidence="8 9" key="1">
    <citation type="journal article" date="2017" name="Nat. Ecol. Evol.">
        <title>Scallop genome provides insights into evolution of bilaterian karyotype and development.</title>
        <authorList>
            <person name="Wang S."/>
            <person name="Zhang J."/>
            <person name="Jiao W."/>
            <person name="Li J."/>
            <person name="Xun X."/>
            <person name="Sun Y."/>
            <person name="Guo X."/>
            <person name="Huan P."/>
            <person name="Dong B."/>
            <person name="Zhang L."/>
            <person name="Hu X."/>
            <person name="Sun X."/>
            <person name="Wang J."/>
            <person name="Zhao C."/>
            <person name="Wang Y."/>
            <person name="Wang D."/>
            <person name="Huang X."/>
            <person name="Wang R."/>
            <person name="Lv J."/>
            <person name="Li Y."/>
            <person name="Zhang Z."/>
            <person name="Liu B."/>
            <person name="Lu W."/>
            <person name="Hui Y."/>
            <person name="Liang J."/>
            <person name="Zhou Z."/>
            <person name="Hou R."/>
            <person name="Li X."/>
            <person name="Liu Y."/>
            <person name="Li H."/>
            <person name="Ning X."/>
            <person name="Lin Y."/>
            <person name="Zhao L."/>
            <person name="Xing Q."/>
            <person name="Dou J."/>
            <person name="Li Y."/>
            <person name="Mao J."/>
            <person name="Guo H."/>
            <person name="Dou H."/>
            <person name="Li T."/>
            <person name="Mu C."/>
            <person name="Jiang W."/>
            <person name="Fu Q."/>
            <person name="Fu X."/>
            <person name="Miao Y."/>
            <person name="Liu J."/>
            <person name="Yu Q."/>
            <person name="Li R."/>
            <person name="Liao H."/>
            <person name="Li X."/>
            <person name="Kong Y."/>
            <person name="Jiang Z."/>
            <person name="Chourrout D."/>
            <person name="Li R."/>
            <person name="Bao Z."/>
        </authorList>
    </citation>
    <scope>NUCLEOTIDE SEQUENCE [LARGE SCALE GENOMIC DNA]</scope>
    <source>
        <strain evidence="8 9">PY_sf001</strain>
    </source>
</reference>
<feature type="compositionally biased region" description="Polar residues" evidence="5">
    <location>
        <begin position="1"/>
        <end position="19"/>
    </location>
</feature>
<feature type="region of interest" description="Disordered" evidence="5">
    <location>
        <begin position="247"/>
        <end position="318"/>
    </location>
</feature>
<protein>
    <submittedName>
        <fullName evidence="8">Axin-2</fullName>
    </submittedName>
</protein>
<feature type="compositionally biased region" description="Polar residues" evidence="5">
    <location>
        <begin position="570"/>
        <end position="584"/>
    </location>
</feature>
<dbReference type="GO" id="GO:0032436">
    <property type="term" value="P:positive regulation of proteasomal ubiquitin-dependent protein catabolic process"/>
    <property type="evidence" value="ECO:0007669"/>
    <property type="project" value="TreeGrafter"/>
</dbReference>
<feature type="compositionally biased region" description="Polar residues" evidence="5">
    <location>
        <begin position="280"/>
        <end position="291"/>
    </location>
</feature>